<feature type="region of interest" description="Disordered" evidence="1">
    <location>
        <begin position="737"/>
        <end position="764"/>
    </location>
</feature>
<reference evidence="2" key="1">
    <citation type="submission" date="2023-03" db="EMBL/GenBank/DDBJ databases">
        <title>Massive genome expansion in bonnet fungi (Mycena s.s.) driven by repeated elements and novel gene families across ecological guilds.</title>
        <authorList>
            <consortium name="Lawrence Berkeley National Laboratory"/>
            <person name="Harder C.B."/>
            <person name="Miyauchi S."/>
            <person name="Viragh M."/>
            <person name="Kuo A."/>
            <person name="Thoen E."/>
            <person name="Andreopoulos B."/>
            <person name="Lu D."/>
            <person name="Skrede I."/>
            <person name="Drula E."/>
            <person name="Henrissat B."/>
            <person name="Morin E."/>
            <person name="Kohler A."/>
            <person name="Barry K."/>
            <person name="LaButti K."/>
            <person name="Morin E."/>
            <person name="Salamov A."/>
            <person name="Lipzen A."/>
            <person name="Mereny Z."/>
            <person name="Hegedus B."/>
            <person name="Baldrian P."/>
            <person name="Stursova M."/>
            <person name="Weitz H."/>
            <person name="Taylor A."/>
            <person name="Grigoriev I.V."/>
            <person name="Nagy L.G."/>
            <person name="Martin F."/>
            <person name="Kauserud H."/>
        </authorList>
    </citation>
    <scope>NUCLEOTIDE SEQUENCE</scope>
    <source>
        <strain evidence="2">9144</strain>
    </source>
</reference>
<sequence length="835" mass="93142">MSSDLSSITWAQPVAAAAAPNNPRCMWYKLAHNHDVTGTQVKFKYDGHDYFYSVYRSVQPAEADIGDIANLGEAFFVWSAKGRWDQIECGSRHPCAPVYFLGGKWVSESTWSHRKQGKRSRNSVSVLGAAPPAKKHCNEAPVAVNPANAWVAAAAALWQHEPLNFYTPVKDKVSKVFEFLCSLPARIPTLETFPVTHVGPAPTSANVLEDLRHLTGHNVPYSELSGGYSNKELPGEEVLELVSQSELRTPWRNGQRVVALFDLSPLSNTGLRSCKLNLEKIASSCLLPDAIFTDFDFAYGNELGKAFPEKSERQLKKQGKDLFTSACWVPTGWFTDIHADRSTLSQLLIHHDGEKIWLTWPATRENLDWFDLHFPSGPTGHHLVLEALGKLRGLHMVHADHPCAFILPPFTLHCVITMRTLSHSGAFFAHADHWATGVTGLEFTRHIFSIDKFVLETCHEEESRCEEVFGHVEGGPPTSELLGAIGDAEGAQAQGLGDIILSRHMNTPYVRGVATTDPDTILKFVWKTCQVHFVRGIQTLFKGDCKPDLEAEKQLYRFPKLATDAEIRAFYAFCNTHTNKRLIDWWQNKLGYPWLLPSLNRYLSKMSNTHWDLIPDDTNAIEGSHAADNRLNNTNHTFLEATLLRRRSDAQEARIIKASLDSQMAENGNNSIRDRFSTQLGRHARSRAKKAEKAADPATLKSQLKAKDQEILELHAQLLRNSQASIVHSSSAQDAAVAGSSRAAPSQPQPIDVDTFYADPTPQTPVRNSLRASAASVIQQISPFNWKAALDPDIMDLTFAEIAEVTPSRSVRKRGKARRRELFPEAWEFKDLSSP</sequence>
<dbReference type="EMBL" id="JARJCW010000028">
    <property type="protein sequence ID" value="KAJ7210353.1"/>
    <property type="molecule type" value="Genomic_DNA"/>
</dbReference>
<dbReference type="AlphaFoldDB" id="A0AAD6YAJ8"/>
<protein>
    <submittedName>
        <fullName evidence="2">Uncharacterized protein</fullName>
    </submittedName>
</protein>
<evidence type="ECO:0000313" key="3">
    <source>
        <dbReference type="Proteomes" id="UP001219525"/>
    </source>
</evidence>
<feature type="region of interest" description="Disordered" evidence="1">
    <location>
        <begin position="666"/>
        <end position="702"/>
    </location>
</feature>
<proteinExistence type="predicted"/>
<evidence type="ECO:0000313" key="2">
    <source>
        <dbReference type="EMBL" id="KAJ7210353.1"/>
    </source>
</evidence>
<keyword evidence="3" id="KW-1185">Reference proteome</keyword>
<organism evidence="2 3">
    <name type="scientific">Mycena pura</name>
    <dbReference type="NCBI Taxonomy" id="153505"/>
    <lineage>
        <taxon>Eukaryota</taxon>
        <taxon>Fungi</taxon>
        <taxon>Dikarya</taxon>
        <taxon>Basidiomycota</taxon>
        <taxon>Agaricomycotina</taxon>
        <taxon>Agaricomycetes</taxon>
        <taxon>Agaricomycetidae</taxon>
        <taxon>Agaricales</taxon>
        <taxon>Marasmiineae</taxon>
        <taxon>Mycenaceae</taxon>
        <taxon>Mycena</taxon>
    </lineage>
</organism>
<evidence type="ECO:0000256" key="1">
    <source>
        <dbReference type="SAM" id="MobiDB-lite"/>
    </source>
</evidence>
<accession>A0AAD6YAJ8</accession>
<name>A0AAD6YAJ8_9AGAR</name>
<dbReference type="Proteomes" id="UP001219525">
    <property type="component" value="Unassembled WGS sequence"/>
</dbReference>
<comment type="caution">
    <text evidence="2">The sequence shown here is derived from an EMBL/GenBank/DDBJ whole genome shotgun (WGS) entry which is preliminary data.</text>
</comment>
<gene>
    <name evidence="2" type="ORF">GGX14DRAFT_625300</name>
</gene>